<evidence type="ECO:0000256" key="13">
    <source>
        <dbReference type="ARBA" id="ARBA00033684"/>
    </source>
</evidence>
<evidence type="ECO:0000256" key="18">
    <source>
        <dbReference type="SAM" id="Phobius"/>
    </source>
</evidence>
<dbReference type="InterPro" id="IPR036971">
    <property type="entry name" value="PDEase_catalytic_dom_sf"/>
</dbReference>
<evidence type="ECO:0000313" key="21">
    <source>
        <dbReference type="Proteomes" id="UP000233100"/>
    </source>
</evidence>
<feature type="region of interest" description="Disordered" evidence="17">
    <location>
        <begin position="991"/>
        <end position="1027"/>
    </location>
</feature>
<keyword evidence="8 16" id="KW-0378">Hydrolase</keyword>
<evidence type="ECO:0000259" key="19">
    <source>
        <dbReference type="PROSITE" id="PS51845"/>
    </source>
</evidence>
<comment type="catalytic activity">
    <reaction evidence="14">
        <text>a nucleoside 3',5'-cyclic phosphate + H2O = a nucleoside 5'-phosphate + H(+)</text>
        <dbReference type="Rhea" id="RHEA:14653"/>
        <dbReference type="ChEBI" id="CHEBI:15377"/>
        <dbReference type="ChEBI" id="CHEBI:15378"/>
        <dbReference type="ChEBI" id="CHEBI:57867"/>
        <dbReference type="ChEBI" id="CHEBI:58464"/>
        <dbReference type="EC" id="3.1.4.17"/>
    </reaction>
    <physiologicalReaction direction="left-to-right" evidence="14">
        <dbReference type="Rhea" id="RHEA:14654"/>
    </physiologicalReaction>
</comment>
<dbReference type="GO" id="GO:0050995">
    <property type="term" value="P:negative regulation of lipid catabolic process"/>
    <property type="evidence" value="ECO:0007669"/>
    <property type="project" value="Ensembl"/>
</dbReference>
<evidence type="ECO:0000256" key="17">
    <source>
        <dbReference type="SAM" id="MobiDB-lite"/>
    </source>
</evidence>
<dbReference type="GO" id="GO:0106072">
    <property type="term" value="P:negative regulation of adenylate cyclase-activating G protein-coupled receptor signaling pathway"/>
    <property type="evidence" value="ECO:0007669"/>
    <property type="project" value="UniProtKB-ARBA"/>
</dbReference>
<evidence type="ECO:0000256" key="3">
    <source>
        <dbReference type="ARBA" id="ARBA00004141"/>
    </source>
</evidence>
<evidence type="ECO:0000256" key="2">
    <source>
        <dbReference type="ARBA" id="ARBA00001946"/>
    </source>
</evidence>
<evidence type="ECO:0000256" key="4">
    <source>
        <dbReference type="ARBA" id="ARBA00022535"/>
    </source>
</evidence>
<gene>
    <name evidence="20" type="primary">PDE3B</name>
</gene>
<proteinExistence type="inferred from homology"/>
<dbReference type="AlphaFoldDB" id="A0A2K5VHT9"/>
<keyword evidence="7 16" id="KW-0479">Metal-binding</keyword>
<evidence type="ECO:0000256" key="11">
    <source>
        <dbReference type="ARBA" id="ARBA00023149"/>
    </source>
</evidence>
<evidence type="ECO:0000256" key="9">
    <source>
        <dbReference type="ARBA" id="ARBA00022989"/>
    </source>
</evidence>
<dbReference type="Bgee" id="ENSMFAG00000043764">
    <property type="expression patterns" value="Expressed in cerebellum and 12 other cell types or tissues"/>
</dbReference>
<dbReference type="GeneTree" id="ENSGT00940000159336"/>
<dbReference type="InterPro" id="IPR002073">
    <property type="entry name" value="PDEase_catalytic_dom"/>
</dbReference>
<protein>
    <recommendedName>
        <fullName evidence="16">Phosphodiesterase</fullName>
        <ecNumber evidence="16">3.1.4.-</ecNumber>
    </recommendedName>
</protein>
<dbReference type="PROSITE" id="PS51845">
    <property type="entry name" value="PDEASE_I_2"/>
    <property type="match status" value="1"/>
</dbReference>
<dbReference type="PANTHER" id="PTHR11347">
    <property type="entry name" value="CYCLIC NUCLEOTIDE PHOSPHODIESTERASE"/>
    <property type="match status" value="1"/>
</dbReference>
<keyword evidence="5" id="KW-0597">Phosphoprotein</keyword>
<dbReference type="EC" id="3.1.4.-" evidence="16"/>
<comment type="cofactor">
    <cofactor evidence="1">
        <name>Mn(2+)</name>
        <dbReference type="ChEBI" id="CHEBI:29035"/>
    </cofactor>
</comment>
<keyword evidence="11" id="KW-0114">cAMP</keyword>
<comment type="cofactor">
    <cofactor evidence="2">
        <name>Mg(2+)</name>
        <dbReference type="ChEBI" id="CHEBI:18420"/>
    </cofactor>
</comment>
<evidence type="ECO:0000256" key="12">
    <source>
        <dbReference type="ARBA" id="ARBA00033675"/>
    </source>
</evidence>
<feature type="compositionally biased region" description="Acidic residues" evidence="17">
    <location>
        <begin position="991"/>
        <end position="1015"/>
    </location>
</feature>
<feature type="domain" description="PDEase" evidence="19">
    <location>
        <begin position="625"/>
        <end position="1053"/>
    </location>
</feature>
<evidence type="ECO:0000256" key="16">
    <source>
        <dbReference type="RuleBase" id="RU363067"/>
    </source>
</evidence>
<dbReference type="GO" id="GO:0032045">
    <property type="term" value="C:guanyl-nucleotide exchange factor complex"/>
    <property type="evidence" value="ECO:0007669"/>
    <property type="project" value="Ensembl"/>
</dbReference>
<feature type="region of interest" description="Disordered" evidence="17">
    <location>
        <begin position="1"/>
        <end position="26"/>
    </location>
</feature>
<name>A0A2K5VHT9_MACFA</name>
<feature type="transmembrane region" description="Helical" evidence="18">
    <location>
        <begin position="149"/>
        <end position="172"/>
    </location>
</feature>
<accession>A0A2K5VHT9</accession>
<dbReference type="GO" id="GO:0004115">
    <property type="term" value="F:3',5'-cyclic-AMP phosphodiesterase activity"/>
    <property type="evidence" value="ECO:0007669"/>
    <property type="project" value="Ensembl"/>
</dbReference>
<comment type="subcellular location">
    <subcellularLocation>
        <location evidence="3">Membrane</location>
        <topology evidence="3">Multi-pass membrane protein</topology>
    </subcellularLocation>
</comment>
<feature type="transmembrane region" description="Helical" evidence="18">
    <location>
        <begin position="78"/>
        <end position="96"/>
    </location>
</feature>
<dbReference type="GO" id="GO:0016525">
    <property type="term" value="P:negative regulation of angiogenesis"/>
    <property type="evidence" value="ECO:0007669"/>
    <property type="project" value="Ensembl"/>
</dbReference>
<evidence type="ECO:0000313" key="20">
    <source>
        <dbReference type="Ensembl" id="ENSMFAP00000024347.2"/>
    </source>
</evidence>
<comment type="catalytic activity">
    <reaction evidence="12">
        <text>3',5'-cyclic AMP + H2O = AMP + H(+)</text>
        <dbReference type="Rhea" id="RHEA:25277"/>
        <dbReference type="ChEBI" id="CHEBI:15377"/>
        <dbReference type="ChEBI" id="CHEBI:15378"/>
        <dbReference type="ChEBI" id="CHEBI:58165"/>
        <dbReference type="ChEBI" id="CHEBI:456215"/>
    </reaction>
    <physiologicalReaction direction="left-to-right" evidence="12">
        <dbReference type="Rhea" id="RHEA:25278"/>
    </physiologicalReaction>
</comment>
<comment type="cofactor">
    <cofactor evidence="16">
        <name>a divalent metal cation</name>
        <dbReference type="ChEBI" id="CHEBI:60240"/>
    </cofactor>
    <text evidence="16">Binds 2 divalent metal cations per subunit. Site 1 may preferentially bind zinc ions, while site 2 has a preference for magnesium and/or manganese ions.</text>
</comment>
<feature type="transmembrane region" description="Helical" evidence="18">
    <location>
        <begin position="184"/>
        <end position="203"/>
    </location>
</feature>
<reference evidence="20" key="3">
    <citation type="submission" date="2025-09" db="UniProtKB">
        <authorList>
            <consortium name="Ensembl"/>
        </authorList>
    </citation>
    <scope>IDENTIFICATION</scope>
</reference>
<dbReference type="Ensembl" id="ENSMFAT00000032486.2">
    <property type="protein sequence ID" value="ENSMFAP00000024347.2"/>
    <property type="gene ID" value="ENSMFAG00000043764.2"/>
</dbReference>
<feature type="compositionally biased region" description="Basic and acidic residues" evidence="17">
    <location>
        <begin position="428"/>
        <end position="440"/>
    </location>
</feature>
<feature type="transmembrane region" description="Helical" evidence="18">
    <location>
        <begin position="210"/>
        <end position="237"/>
    </location>
</feature>
<feature type="compositionally biased region" description="Acidic residues" evidence="17">
    <location>
        <begin position="1077"/>
        <end position="1091"/>
    </location>
</feature>
<keyword evidence="10 18" id="KW-0472">Membrane</keyword>
<dbReference type="FunFam" id="1.10.1300.10:FF:000008">
    <property type="entry name" value="Phosphodiesterase"/>
    <property type="match status" value="1"/>
</dbReference>
<dbReference type="GO" id="GO:0016020">
    <property type="term" value="C:membrane"/>
    <property type="evidence" value="ECO:0007669"/>
    <property type="project" value="UniProtKB-SubCell"/>
</dbReference>
<dbReference type="Proteomes" id="UP000233100">
    <property type="component" value="Chromosome 14"/>
</dbReference>
<comment type="similarity">
    <text evidence="15">Belongs to the cyclic nucleotide phosphodiesterase family. PDE3 subfamily.</text>
</comment>
<dbReference type="GO" id="GO:0046872">
    <property type="term" value="F:metal ion binding"/>
    <property type="evidence" value="ECO:0007669"/>
    <property type="project" value="UniProtKB-KW"/>
</dbReference>
<feature type="transmembrane region" description="Helical" evidence="18">
    <location>
        <begin position="116"/>
        <end position="137"/>
    </location>
</feature>
<keyword evidence="21" id="KW-1185">Reference proteome</keyword>
<evidence type="ECO:0000256" key="1">
    <source>
        <dbReference type="ARBA" id="ARBA00001936"/>
    </source>
</evidence>
<reference evidence="20" key="2">
    <citation type="submission" date="2025-08" db="UniProtKB">
        <authorList>
            <consortium name="Ensembl"/>
        </authorList>
    </citation>
    <scope>IDENTIFICATION</scope>
</reference>
<evidence type="ECO:0000256" key="5">
    <source>
        <dbReference type="ARBA" id="ARBA00022553"/>
    </source>
</evidence>
<organism evidence="20 21">
    <name type="scientific">Macaca fascicularis</name>
    <name type="common">Crab-eating macaque</name>
    <name type="synonym">Cynomolgus monkey</name>
    <dbReference type="NCBI Taxonomy" id="9541"/>
    <lineage>
        <taxon>Eukaryota</taxon>
        <taxon>Metazoa</taxon>
        <taxon>Chordata</taxon>
        <taxon>Craniata</taxon>
        <taxon>Vertebrata</taxon>
        <taxon>Euteleostomi</taxon>
        <taxon>Mammalia</taxon>
        <taxon>Eutheria</taxon>
        <taxon>Euarchontoglires</taxon>
        <taxon>Primates</taxon>
        <taxon>Haplorrhini</taxon>
        <taxon>Catarrhini</taxon>
        <taxon>Cercopithecidae</taxon>
        <taxon>Cercopithecinae</taxon>
        <taxon>Macaca</taxon>
    </lineage>
</organism>
<feature type="compositionally biased region" description="Basic and acidic residues" evidence="17">
    <location>
        <begin position="1"/>
        <end position="10"/>
    </location>
</feature>
<dbReference type="GO" id="GO:0007165">
    <property type="term" value="P:signal transduction"/>
    <property type="evidence" value="ECO:0007669"/>
    <property type="project" value="InterPro"/>
</dbReference>
<sequence>MRRDERDAKAMRSLQQPDGAGSPPESLRNGYVKSCVSPLRQDPPRGFFFHLCRFCNVELQAAAGSPPSSAARLPFCRARLSLGALAAFVLALLLGAEPESWAAGAAWLRTLLSVCSHSLSPLFSIACAFFFLTCFLTRTKRGPGPGRSGGSWWLLALPACCYLGDFLVWQWWSWPWGDGDAAAGRLLLVLSCVGLLLTLAHPLRLRHCLLVLLLASFVWPLLSGLVGGAGCLLALALDHFFQIREAPLHPRLSSAAEEKVPVIRPRRRSSCVSLGETAASYYGSCKIFRRPSLPCISREQMILWDWDLKQWYKPHYQNSGGGNGVDLAVLNEARNMVSDLLIDPSLPPQVISSLRSISSLMGAFSGSCRPKINPLTPFPGFYPCSEIEDPAEKGDRKLNKGLNRNSSPTPQLRRSSGTSGLLPVEQSSRWERNNGKRPHQEFGISSQGCYLNGPFNSNLLTIPKQRSSSVSLTHHVGLRRAGVLSSLSPVNSPNYGPMAAGSLTNRSPIEFPDTADFLNKPSIILQRSLGNAPNTPDFYQHLRNSDSNLCNNCGHQILKYVSTSESDSTDCCSGKSGEEENIFSKESFKLMETQQEEKTEKKDSRKLFQEGDNWLTEEAQNEQQTNTEQEVSLDLILVEEYDSLIEKMSNWNFPIFELVEKMGEKSGRILSQVMYTLFQDTGLLEIFKIPTQQFMNYFRALENGYRDIPYHNRIHATDVLHAVWYLTTRPVPGLQQIHNGCGTGNETDSDGRINCGRIAYISSKSCSIPDESYGCLSSNIPALELMALYVAAAMHDYDHPGRTNAFLVATNAPQAVLYNDRSVLENHHAASAWNLYLSRPEYNFLLHLDHVEFKRFRFLVIEAILATDLKKHFDFLAEFNAKANDVNSNGIEWSNENDRLLVCQVCIKLADINGPAKVRDLHLKWTEGIVNEFYEQGDEEANLGLPISPFMDRSSPQLAKLQESFITHIVGPLCNSYDAAGLLPGQWIEAEEDNDTESGDDEDGEELDTDDEEMENNLNPKPPRRKSRRQIFCQLMHHLTENHKIWKEIIEEEEKCKADGNKLQVENSSLPQADEIQVIEEADEEEERQFE</sequence>
<dbReference type="GO" id="GO:0007162">
    <property type="term" value="P:negative regulation of cell adhesion"/>
    <property type="evidence" value="ECO:0007669"/>
    <property type="project" value="Ensembl"/>
</dbReference>
<feature type="region of interest" description="Disordered" evidence="17">
    <location>
        <begin position="392"/>
        <end position="441"/>
    </location>
</feature>
<dbReference type="SMART" id="SM00471">
    <property type="entry name" value="HDc"/>
    <property type="match status" value="1"/>
</dbReference>
<reference evidence="20 21" key="1">
    <citation type="submission" date="2013-03" db="EMBL/GenBank/DDBJ databases">
        <authorList>
            <person name="Warren W."/>
            <person name="Wilson R.K."/>
        </authorList>
    </citation>
    <scope>NUCLEOTIDE SEQUENCE</scope>
</reference>
<evidence type="ECO:0000256" key="6">
    <source>
        <dbReference type="ARBA" id="ARBA00022692"/>
    </source>
</evidence>
<evidence type="ECO:0000256" key="7">
    <source>
        <dbReference type="ARBA" id="ARBA00022723"/>
    </source>
</evidence>
<feature type="region of interest" description="Disordered" evidence="17">
    <location>
        <begin position="1066"/>
        <end position="1091"/>
    </location>
</feature>
<comment type="catalytic activity">
    <reaction evidence="13">
        <text>3',5'-cyclic GMP + H2O = GMP + H(+)</text>
        <dbReference type="Rhea" id="RHEA:16957"/>
        <dbReference type="ChEBI" id="CHEBI:15377"/>
        <dbReference type="ChEBI" id="CHEBI:15378"/>
        <dbReference type="ChEBI" id="CHEBI:57746"/>
        <dbReference type="ChEBI" id="CHEBI:58115"/>
    </reaction>
    <physiologicalReaction direction="left-to-right" evidence="13">
        <dbReference type="Rhea" id="RHEA:16958"/>
    </physiologicalReaction>
</comment>
<dbReference type="GO" id="GO:0047555">
    <property type="term" value="F:3',5'-cyclic-GMP phosphodiesterase activity"/>
    <property type="evidence" value="ECO:0007669"/>
    <property type="project" value="RHEA"/>
</dbReference>
<dbReference type="CDD" id="cd00077">
    <property type="entry name" value="HDc"/>
    <property type="match status" value="1"/>
</dbReference>
<dbReference type="VEuPathDB" id="HostDB:ENSMFAG00000043764"/>
<evidence type="ECO:0000256" key="14">
    <source>
        <dbReference type="ARBA" id="ARBA00033709"/>
    </source>
</evidence>
<evidence type="ECO:0000256" key="10">
    <source>
        <dbReference type="ARBA" id="ARBA00023136"/>
    </source>
</evidence>
<keyword evidence="9 18" id="KW-1133">Transmembrane helix</keyword>
<keyword evidence="6 18" id="KW-0812">Transmembrane</keyword>
<dbReference type="SUPFAM" id="SSF109604">
    <property type="entry name" value="HD-domain/PDEase-like"/>
    <property type="match status" value="1"/>
</dbReference>
<dbReference type="Pfam" id="PF00233">
    <property type="entry name" value="PDEase_I"/>
    <property type="match status" value="1"/>
</dbReference>
<dbReference type="Gene3D" id="1.10.1300.10">
    <property type="entry name" value="3'5'-cyclic nucleotide phosphodiesterase, catalytic domain"/>
    <property type="match status" value="1"/>
</dbReference>
<evidence type="ECO:0000256" key="15">
    <source>
        <dbReference type="ARBA" id="ARBA00060946"/>
    </source>
</evidence>
<dbReference type="InterPro" id="IPR023174">
    <property type="entry name" value="PDEase_CS"/>
</dbReference>
<keyword evidence="4" id="KW-0140">cGMP</keyword>
<evidence type="ECO:0000256" key="8">
    <source>
        <dbReference type="ARBA" id="ARBA00022801"/>
    </source>
</evidence>
<dbReference type="PROSITE" id="PS00126">
    <property type="entry name" value="PDEASE_I_1"/>
    <property type="match status" value="1"/>
</dbReference>
<dbReference type="STRING" id="9541.ENSMFAP00000024347"/>
<dbReference type="InterPro" id="IPR003607">
    <property type="entry name" value="HD/PDEase_dom"/>
</dbReference>
<feature type="compositionally biased region" description="Polar residues" evidence="17">
    <location>
        <begin position="402"/>
        <end position="419"/>
    </location>
</feature>